<keyword evidence="6" id="KW-1185">Reference proteome</keyword>
<feature type="transmembrane region" description="Helical" evidence="1">
    <location>
        <begin position="821"/>
        <end position="842"/>
    </location>
</feature>
<feature type="domain" description="Nose resistant-to-fluoxetine protein N-terminal" evidence="4">
    <location>
        <begin position="264"/>
        <end position="406"/>
    </location>
</feature>
<keyword evidence="1" id="KW-0812">Transmembrane</keyword>
<keyword evidence="1" id="KW-1133">Transmembrane helix</keyword>
<feature type="transmembrane region" description="Helical" evidence="1">
    <location>
        <begin position="775"/>
        <end position="796"/>
    </location>
</feature>
<feature type="transmembrane region" description="Helical" evidence="1">
    <location>
        <begin position="854"/>
        <end position="871"/>
    </location>
</feature>
<dbReference type="InterPro" id="IPR006621">
    <property type="entry name" value="Nose-resist-to-fluoxetine_N"/>
</dbReference>
<evidence type="ECO:0000259" key="3">
    <source>
        <dbReference type="Pfam" id="PF01757"/>
    </source>
</evidence>
<feature type="signal peptide" evidence="2">
    <location>
        <begin position="1"/>
        <end position="17"/>
    </location>
</feature>
<feature type="chain" id="PRO_5035240377" description="Nose resistant-to-fluoxetine protein N-terminal domain-containing protein" evidence="2">
    <location>
        <begin position="18"/>
        <end position="955"/>
    </location>
</feature>
<name>A0A8J2RM35_9CRUS</name>
<feature type="transmembrane region" description="Helical" evidence="1">
    <location>
        <begin position="738"/>
        <end position="763"/>
    </location>
</feature>
<feature type="domain" description="Nose resistant-to-fluoxetine protein N-terminal" evidence="4">
    <location>
        <begin position="104"/>
        <end position="167"/>
    </location>
</feature>
<keyword evidence="2" id="KW-0732">Signal</keyword>
<feature type="transmembrane region" description="Helical" evidence="1">
    <location>
        <begin position="697"/>
        <end position="718"/>
    </location>
</feature>
<feature type="transmembrane region" description="Helical" evidence="1">
    <location>
        <begin position="613"/>
        <end position="634"/>
    </location>
</feature>
<dbReference type="OrthoDB" id="10006435at2759"/>
<dbReference type="InterPro" id="IPR052728">
    <property type="entry name" value="O2_lipid_transport_reg"/>
</dbReference>
<evidence type="ECO:0000259" key="4">
    <source>
        <dbReference type="Pfam" id="PF20146"/>
    </source>
</evidence>
<dbReference type="Proteomes" id="UP000789390">
    <property type="component" value="Unassembled WGS sequence"/>
</dbReference>
<dbReference type="AlphaFoldDB" id="A0A8J2RM35"/>
<feature type="transmembrane region" description="Helical" evidence="1">
    <location>
        <begin position="670"/>
        <end position="690"/>
    </location>
</feature>
<feature type="transmembrane region" description="Helical" evidence="1">
    <location>
        <begin position="891"/>
        <end position="916"/>
    </location>
</feature>
<dbReference type="PANTHER" id="PTHR11161:SF0">
    <property type="entry name" value="O-ACYLTRANSFERASE LIKE PROTEIN"/>
    <property type="match status" value="1"/>
</dbReference>
<organism evidence="5 6">
    <name type="scientific">Daphnia galeata</name>
    <dbReference type="NCBI Taxonomy" id="27404"/>
    <lineage>
        <taxon>Eukaryota</taxon>
        <taxon>Metazoa</taxon>
        <taxon>Ecdysozoa</taxon>
        <taxon>Arthropoda</taxon>
        <taxon>Crustacea</taxon>
        <taxon>Branchiopoda</taxon>
        <taxon>Diplostraca</taxon>
        <taxon>Cladocera</taxon>
        <taxon>Anomopoda</taxon>
        <taxon>Daphniidae</taxon>
        <taxon>Daphnia</taxon>
    </lineage>
</organism>
<feature type="transmembrane region" description="Helical" evidence="1">
    <location>
        <begin position="569"/>
        <end position="592"/>
    </location>
</feature>
<evidence type="ECO:0000313" key="6">
    <source>
        <dbReference type="Proteomes" id="UP000789390"/>
    </source>
</evidence>
<dbReference type="InterPro" id="IPR002656">
    <property type="entry name" value="Acyl_transf_3_dom"/>
</dbReference>
<accession>A0A8J2RM35</accession>
<proteinExistence type="predicted"/>
<sequence>MLLLPVILALIVGTGQGTYSLTDNQGLYQNLSVSSDGVQQKSEPIGRNILDSSATSKNQLREDKSIATNIIAQAIIALLAREQHNITKSSNFPTLVATNISEQCHKDSEIYHQAYLLRIDWAKKMFESTGKLPEALHGNDNLHGLGLFDECLTVGFWSDTNIRWQFLLHFNGAGQVVTLTSNQEQLGQFDFVGSDGVQQEFENLGLELSEIDPSLYLNQQNDDKSIVTNIVSNAIVAFFARERRNLSKRSNFPTLVATNISEQCLNDSAAYHEAYLLRVDWAKKMYESTGQFPEAFYYTGNYHAQGLFDECLSVQATWTNTSFRGKYCTVFFDSALVMPWELKEETPAGDEAQQRTNWVGILQVLEWLYNGPKLKEPKVRDTDRNSRYLAGLDYCIPSSCSAEDFRLSIAQLIGSRAIDNTTYNDTNYYTSMVAVNDDNYCYTTEQMNATPNFDGPDIAVIVTLSALGLVILAATSHDLWLNYYQTQPDQPKKVGLAVKALQCFSLITNGKKLLSTKSAAVDNLACLNGMRVLSTTWIVLYHTYYQAIINPMYNPLGLLKDALDWKLHGVLNATIAVDTFFLMSGLLVTYSLMRELDRNKGRFNIALFYLHRFLRLTPVYAMILGFIATLLAYLGSGPSWQNVRDLSVACRWNWWNNLLYVNNYVRSYELEATCDMQMFLLSPLFIYPLWRWRKIGLSWAIFNILGLIGGTIAIFIVWDLPAMGFFTRPTDTSNPHYYYGYYVQTWTRFPPYILGIILGWILHKTKNSRIKVNKGIVVACWFFASLIGLSVLYGMVPYLNEIEVPEMNDVARVSYGSLHRFAWASFVAWIVFACIHGYGGFINRFLSWKAFIPLARLTYVVYLVHFTYLTAYHGYIRKPYYYTKFTHAEHYFGVILMVFFMAFAISLTVEVPLLNLEKLLISPTKTKKPELEERKHTIPRVGLNSYATSSGHLGS</sequence>
<dbReference type="Pfam" id="PF20146">
    <property type="entry name" value="NRF"/>
    <property type="match status" value="2"/>
</dbReference>
<dbReference type="EMBL" id="CAKKLH010000068">
    <property type="protein sequence ID" value="CAH0101934.1"/>
    <property type="molecule type" value="Genomic_DNA"/>
</dbReference>
<comment type="caution">
    <text evidence="5">The sequence shown here is derived from an EMBL/GenBank/DDBJ whole genome shotgun (WGS) entry which is preliminary data.</text>
</comment>
<evidence type="ECO:0008006" key="7">
    <source>
        <dbReference type="Google" id="ProtNLM"/>
    </source>
</evidence>
<feature type="domain" description="Acyltransferase 3" evidence="3">
    <location>
        <begin position="525"/>
        <end position="908"/>
    </location>
</feature>
<keyword evidence="1" id="KW-0472">Membrane</keyword>
<dbReference type="PANTHER" id="PTHR11161">
    <property type="entry name" value="O-ACYLTRANSFERASE"/>
    <property type="match status" value="1"/>
</dbReference>
<dbReference type="Pfam" id="PF01757">
    <property type="entry name" value="Acyl_transf_3"/>
    <property type="match status" value="1"/>
</dbReference>
<protein>
    <recommendedName>
        <fullName evidence="7">Nose resistant-to-fluoxetine protein N-terminal domain-containing protein</fullName>
    </recommendedName>
</protein>
<evidence type="ECO:0000256" key="1">
    <source>
        <dbReference type="SAM" id="Phobius"/>
    </source>
</evidence>
<evidence type="ECO:0000256" key="2">
    <source>
        <dbReference type="SAM" id="SignalP"/>
    </source>
</evidence>
<reference evidence="5" key="1">
    <citation type="submission" date="2021-11" db="EMBL/GenBank/DDBJ databases">
        <authorList>
            <person name="Schell T."/>
        </authorList>
    </citation>
    <scope>NUCLEOTIDE SEQUENCE</scope>
    <source>
        <strain evidence="5">M5</strain>
    </source>
</reference>
<dbReference type="GO" id="GO:0016747">
    <property type="term" value="F:acyltransferase activity, transferring groups other than amino-acyl groups"/>
    <property type="evidence" value="ECO:0007669"/>
    <property type="project" value="InterPro"/>
</dbReference>
<evidence type="ECO:0000313" key="5">
    <source>
        <dbReference type="EMBL" id="CAH0101934.1"/>
    </source>
</evidence>
<gene>
    <name evidence="5" type="ORF">DGAL_LOCUS4306</name>
</gene>